<dbReference type="EMBL" id="JBFBMH010000014">
    <property type="protein sequence ID" value="MEW1975548.1"/>
    <property type="molecule type" value="Genomic_DNA"/>
</dbReference>
<gene>
    <name evidence="8" type="ORF">AB0301_10805</name>
</gene>
<evidence type="ECO:0000256" key="3">
    <source>
        <dbReference type="ARBA" id="ARBA00022982"/>
    </source>
</evidence>
<evidence type="ECO:0000256" key="2">
    <source>
        <dbReference type="ARBA" id="ARBA00022448"/>
    </source>
</evidence>
<proteinExistence type="inferred from homology"/>
<dbReference type="Pfam" id="PF14559">
    <property type="entry name" value="TPR_19"/>
    <property type="match status" value="1"/>
</dbReference>
<evidence type="ECO:0000259" key="7">
    <source>
        <dbReference type="PROSITE" id="PS51352"/>
    </source>
</evidence>
<evidence type="ECO:0000313" key="8">
    <source>
        <dbReference type="EMBL" id="MEW1975548.1"/>
    </source>
</evidence>
<dbReference type="Gene3D" id="3.40.30.10">
    <property type="entry name" value="Glutaredoxin"/>
    <property type="match status" value="1"/>
</dbReference>
<evidence type="ECO:0000256" key="6">
    <source>
        <dbReference type="SAM" id="MobiDB-lite"/>
    </source>
</evidence>
<keyword evidence="4" id="KW-1015">Disulfide bond</keyword>
<dbReference type="Proteomes" id="UP001553715">
    <property type="component" value="Unassembled WGS sequence"/>
</dbReference>
<dbReference type="RefSeq" id="WP_033107221.1">
    <property type="nucleotide sequence ID" value="NZ_JBFBMH010000014.1"/>
</dbReference>
<evidence type="ECO:0000256" key="4">
    <source>
        <dbReference type="ARBA" id="ARBA00023157"/>
    </source>
</evidence>
<reference evidence="8 9" key="1">
    <citation type="submission" date="2024-06" db="EMBL/GenBank/DDBJ databases">
        <title>The Natural Products Discovery Center: Release of the First 8490 Sequenced Strains for Exploring Actinobacteria Biosynthetic Diversity.</title>
        <authorList>
            <person name="Kalkreuter E."/>
            <person name="Kautsar S.A."/>
            <person name="Yang D."/>
            <person name="Bader C.D."/>
            <person name="Teijaro C.N."/>
            <person name="Fluegel L."/>
            <person name="Davis C.M."/>
            <person name="Simpson J.R."/>
            <person name="Lauterbach L."/>
            <person name="Steele A.D."/>
            <person name="Gui C."/>
            <person name="Meng S."/>
            <person name="Li G."/>
            <person name="Viehrig K."/>
            <person name="Ye F."/>
            <person name="Su P."/>
            <person name="Kiefer A.F."/>
            <person name="Nichols A."/>
            <person name="Cepeda A.J."/>
            <person name="Yan W."/>
            <person name="Fan B."/>
            <person name="Jiang Y."/>
            <person name="Adhikari A."/>
            <person name="Zheng C.-J."/>
            <person name="Schuster L."/>
            <person name="Cowan T.M."/>
            <person name="Smanski M.J."/>
            <person name="Chevrette M.G."/>
            <person name="De Carvalho L.P.S."/>
            <person name="Shen B."/>
        </authorList>
    </citation>
    <scope>NUCLEOTIDE SEQUENCE [LARGE SCALE GENOMIC DNA]</scope>
    <source>
        <strain evidence="8 9">NPDC077434</strain>
    </source>
</reference>
<evidence type="ECO:0000313" key="9">
    <source>
        <dbReference type="Proteomes" id="UP001553715"/>
    </source>
</evidence>
<comment type="caution">
    <text evidence="8">The sequence shown here is derived from an EMBL/GenBank/DDBJ whole genome shotgun (WGS) entry which is preliminary data.</text>
</comment>
<dbReference type="SUPFAM" id="SSF52833">
    <property type="entry name" value="Thioredoxin-like"/>
    <property type="match status" value="1"/>
</dbReference>
<dbReference type="InterPro" id="IPR013766">
    <property type="entry name" value="Thioredoxin_domain"/>
</dbReference>
<protein>
    <submittedName>
        <fullName evidence="8">Tetratricopeptide repeat protein</fullName>
    </submittedName>
</protein>
<dbReference type="SUPFAM" id="SSF48452">
    <property type="entry name" value="TPR-like"/>
    <property type="match status" value="1"/>
</dbReference>
<dbReference type="Pfam" id="PF00085">
    <property type="entry name" value="Thioredoxin"/>
    <property type="match status" value="1"/>
</dbReference>
<keyword evidence="2" id="KW-0813">Transport</keyword>
<dbReference type="CDD" id="cd02956">
    <property type="entry name" value="ybbN"/>
    <property type="match status" value="1"/>
</dbReference>
<dbReference type="PANTHER" id="PTHR45663">
    <property type="entry name" value="GEO12009P1"/>
    <property type="match status" value="1"/>
</dbReference>
<sequence length="319" mass="33173">MSDISPAALRGAVDLSSLRNRPAPPADASPAPAGAETPAAGGFIVDVTDATFGQIMELSRTVPIVVDLWAEWCGPCKQLSPILEKVVTELGGRVVLAKVDVDANPQLAQSFRAQSIPMVVALIAGQPVPMFTGAVPEEQVRQVFDQLLQVAAQNGVTGSVAGAAADSGEPGADDAEEPQEAPLPPLHAEAFAAIEAGDFPAAITAYEKALAENPRDEDARAGLGQVRLLDRVQGLDLQQARAAAAAAPLDVQAQFAVADLDISGGHVDDAFGRLLDLFAALPSDERAPVRERLVELFGLIGTGDARVIAARNRLSSLLF</sequence>
<keyword evidence="9" id="KW-1185">Reference proteome</keyword>
<feature type="region of interest" description="Disordered" evidence="6">
    <location>
        <begin position="160"/>
        <end position="181"/>
    </location>
</feature>
<comment type="similarity">
    <text evidence="1">Belongs to the thioredoxin family.</text>
</comment>
<organism evidence="8 9">
    <name type="scientific">Microbacterium profundi</name>
    <dbReference type="NCBI Taxonomy" id="450380"/>
    <lineage>
        <taxon>Bacteria</taxon>
        <taxon>Bacillati</taxon>
        <taxon>Actinomycetota</taxon>
        <taxon>Actinomycetes</taxon>
        <taxon>Micrococcales</taxon>
        <taxon>Microbacteriaceae</taxon>
        <taxon>Microbacterium</taxon>
    </lineage>
</organism>
<keyword evidence="3" id="KW-0249">Electron transport</keyword>
<keyword evidence="5" id="KW-0676">Redox-active center</keyword>
<dbReference type="PROSITE" id="PS00194">
    <property type="entry name" value="THIOREDOXIN_1"/>
    <property type="match status" value="1"/>
</dbReference>
<evidence type="ECO:0000256" key="1">
    <source>
        <dbReference type="ARBA" id="ARBA00008987"/>
    </source>
</evidence>
<dbReference type="InterPro" id="IPR011990">
    <property type="entry name" value="TPR-like_helical_dom_sf"/>
</dbReference>
<accession>A0ABV3LI16</accession>
<evidence type="ECO:0000256" key="5">
    <source>
        <dbReference type="ARBA" id="ARBA00023284"/>
    </source>
</evidence>
<dbReference type="Pfam" id="PF14561">
    <property type="entry name" value="TPR_20"/>
    <property type="match status" value="1"/>
</dbReference>
<feature type="region of interest" description="Disordered" evidence="6">
    <location>
        <begin position="16"/>
        <end position="35"/>
    </location>
</feature>
<dbReference type="Gene3D" id="1.25.40.10">
    <property type="entry name" value="Tetratricopeptide repeat domain"/>
    <property type="match status" value="1"/>
</dbReference>
<dbReference type="PROSITE" id="PS51352">
    <property type="entry name" value="THIOREDOXIN_2"/>
    <property type="match status" value="1"/>
</dbReference>
<dbReference type="PANTHER" id="PTHR45663:SF11">
    <property type="entry name" value="GEO12009P1"/>
    <property type="match status" value="1"/>
</dbReference>
<dbReference type="InterPro" id="IPR036249">
    <property type="entry name" value="Thioredoxin-like_sf"/>
</dbReference>
<feature type="domain" description="Thioredoxin" evidence="7">
    <location>
        <begin position="25"/>
        <end position="149"/>
    </location>
</feature>
<dbReference type="InterPro" id="IPR017937">
    <property type="entry name" value="Thioredoxin_CS"/>
</dbReference>
<name>A0ABV3LI16_9MICO</name>